<name>A0AAW9R3H0_9GAMM</name>
<dbReference type="SMART" id="SM00849">
    <property type="entry name" value="Lactamase_B"/>
    <property type="match status" value="1"/>
</dbReference>
<dbReference type="PANTHER" id="PTHR42951">
    <property type="entry name" value="METALLO-BETA-LACTAMASE DOMAIN-CONTAINING"/>
    <property type="match status" value="1"/>
</dbReference>
<dbReference type="RefSeq" id="WP_337334851.1">
    <property type="nucleotide sequence ID" value="NZ_JBBDHC010000006.1"/>
</dbReference>
<dbReference type="EMBL" id="JBBDHC010000006">
    <property type="protein sequence ID" value="MEJ1249134.1"/>
    <property type="molecule type" value="Genomic_DNA"/>
</dbReference>
<dbReference type="Pfam" id="PF00753">
    <property type="entry name" value="Lactamase_B"/>
    <property type="match status" value="1"/>
</dbReference>
<dbReference type="PANTHER" id="PTHR42951:SF22">
    <property type="entry name" value="METALLO BETA-LACTAMASE SUPERFAMILY LIPOPROTEIN"/>
    <property type="match status" value="1"/>
</dbReference>
<dbReference type="InterPro" id="IPR036866">
    <property type="entry name" value="RibonucZ/Hydroxyglut_hydro"/>
</dbReference>
<reference evidence="2 3" key="1">
    <citation type="journal article" date="2016" name="Antonie Van Leeuwenhoek">
        <title>Denitratimonas tolerans gen. nov., sp. nov., a denitrifying bacterium isolated from a bioreactor for tannery wastewater treatment.</title>
        <authorList>
            <person name="Han S.I."/>
            <person name="Kim J.O."/>
            <person name="Lee Y.R."/>
            <person name="Ekpeghere K.I."/>
            <person name="Koh S.C."/>
            <person name="Whang K.S."/>
        </authorList>
    </citation>
    <scope>NUCLEOTIDE SEQUENCE [LARGE SCALE GENOMIC DNA]</scope>
    <source>
        <strain evidence="2 3">KACC 17565</strain>
    </source>
</reference>
<dbReference type="InterPro" id="IPR037482">
    <property type="entry name" value="ST1585_MBL-fold"/>
</dbReference>
<evidence type="ECO:0000313" key="3">
    <source>
        <dbReference type="Proteomes" id="UP001364472"/>
    </source>
</evidence>
<keyword evidence="3" id="KW-1185">Reference proteome</keyword>
<dbReference type="InterPro" id="IPR050855">
    <property type="entry name" value="NDM-1-like"/>
</dbReference>
<dbReference type="InterPro" id="IPR001279">
    <property type="entry name" value="Metallo-B-lactamas"/>
</dbReference>
<dbReference type="SUPFAM" id="SSF56281">
    <property type="entry name" value="Metallo-hydrolase/oxidoreductase"/>
    <property type="match status" value="1"/>
</dbReference>
<dbReference type="Gene3D" id="3.60.15.10">
    <property type="entry name" value="Ribonuclease Z/Hydroxyacylglutathione hydrolase-like"/>
    <property type="match status" value="1"/>
</dbReference>
<evidence type="ECO:0000259" key="1">
    <source>
        <dbReference type="SMART" id="SM00849"/>
    </source>
</evidence>
<dbReference type="CDD" id="cd07726">
    <property type="entry name" value="ST1585-like_MBL-fold"/>
    <property type="match status" value="1"/>
</dbReference>
<sequence>MSDRFGIHTIDTGFHRPAFDAAYLIVENGRGAFLDCGTSHSVPVLLAAVEEAGLRPADIDWLILTHVHLDHAGGAGALLRHLANARVVVHPRGAPHMIDPARLIAGATAVYGEEEMARSYGTIVPIPESRVDIARDGHRVDLAGRTLACLDTPGHALHHLCLWDATSRSVFTGDTFGISYRELDTDRGIFLFPTTTPVQFDPEALKTSIARLVALEPERAFLTHFGAIDHIPQNARSLIEQVDAMSRGALALIDAPDRHAALVAMLDALYVPRAVAHSGLAESAVRDLLGMDIELNAQGLGVWLDRRRRV</sequence>
<protein>
    <submittedName>
        <fullName evidence="2">MBL fold metallo-hydrolase</fullName>
    </submittedName>
</protein>
<dbReference type="Proteomes" id="UP001364472">
    <property type="component" value="Unassembled WGS sequence"/>
</dbReference>
<comment type="caution">
    <text evidence="2">The sequence shown here is derived from an EMBL/GenBank/DDBJ whole genome shotgun (WGS) entry which is preliminary data.</text>
</comment>
<accession>A0AAW9R3H0</accession>
<organism evidence="2 3">
    <name type="scientific">Denitratimonas tolerans</name>
    <dbReference type="NCBI Taxonomy" id="1338420"/>
    <lineage>
        <taxon>Bacteria</taxon>
        <taxon>Pseudomonadati</taxon>
        <taxon>Pseudomonadota</taxon>
        <taxon>Gammaproteobacteria</taxon>
        <taxon>Lysobacterales</taxon>
        <taxon>Lysobacteraceae</taxon>
        <taxon>Denitratimonas</taxon>
    </lineage>
</organism>
<evidence type="ECO:0000313" key="2">
    <source>
        <dbReference type="EMBL" id="MEJ1249134.1"/>
    </source>
</evidence>
<proteinExistence type="predicted"/>
<dbReference type="AlphaFoldDB" id="A0AAW9R3H0"/>
<feature type="domain" description="Metallo-beta-lactamase" evidence="1">
    <location>
        <begin position="19"/>
        <end position="224"/>
    </location>
</feature>
<gene>
    <name evidence="2" type="ORF">WB794_05540</name>
</gene>